<dbReference type="AlphaFoldDB" id="A0A3B1D542"/>
<proteinExistence type="predicted"/>
<sequence length="133" mass="15392">MLPPVKNKNYKHSEITDKIIKAYYTVYNKLGYGFLEKVYENSMLIELKAMGLKCSNQFPIKVNYNGKQVGEYFADIIVENCVIVELKASETLAPEHEVQLLNYLKATDYEVGLLLNFGAKPQVKRRVYDLKYK</sequence>
<protein>
    <submittedName>
        <fullName evidence="1">NADH:ubiquinone oxidoreductase subunit 5 (Chain L)/Multisubunit Na+/H+ antiporter, MnhA subunit</fullName>
    </submittedName>
</protein>
<evidence type="ECO:0000313" key="1">
    <source>
        <dbReference type="EMBL" id="VAX23857.1"/>
    </source>
</evidence>
<dbReference type="InterPro" id="IPR026350">
    <property type="entry name" value="GxxExxY"/>
</dbReference>
<dbReference type="Pfam" id="PF13366">
    <property type="entry name" value="PDDEXK_3"/>
    <property type="match status" value="1"/>
</dbReference>
<reference evidence="1" key="1">
    <citation type="submission" date="2018-06" db="EMBL/GenBank/DDBJ databases">
        <authorList>
            <person name="Zhirakovskaya E."/>
        </authorList>
    </citation>
    <scope>NUCLEOTIDE SEQUENCE</scope>
</reference>
<accession>A0A3B1D542</accession>
<dbReference type="NCBIfam" id="TIGR04256">
    <property type="entry name" value="GxxExxY"/>
    <property type="match status" value="1"/>
</dbReference>
<name>A0A3B1D542_9ZZZZ</name>
<gene>
    <name evidence="1" type="ORF">MNBD_IGNAVI01-924</name>
</gene>
<dbReference type="EMBL" id="UOGD01000259">
    <property type="protein sequence ID" value="VAX23857.1"/>
    <property type="molecule type" value="Genomic_DNA"/>
</dbReference>
<organism evidence="1">
    <name type="scientific">hydrothermal vent metagenome</name>
    <dbReference type="NCBI Taxonomy" id="652676"/>
    <lineage>
        <taxon>unclassified sequences</taxon>
        <taxon>metagenomes</taxon>
        <taxon>ecological metagenomes</taxon>
    </lineage>
</organism>
<keyword evidence="1" id="KW-0830">Ubiquinone</keyword>